<dbReference type="InterPro" id="IPR036388">
    <property type="entry name" value="WH-like_DNA-bd_sf"/>
</dbReference>
<proteinExistence type="predicted"/>
<dbReference type="InterPro" id="IPR011663">
    <property type="entry name" value="UTRA"/>
</dbReference>
<dbReference type="PANTHER" id="PTHR44846">
    <property type="entry name" value="MANNOSYL-D-GLYCERATE TRANSPORT/METABOLISM SYSTEM REPRESSOR MNGR-RELATED"/>
    <property type="match status" value="1"/>
</dbReference>
<evidence type="ECO:0000256" key="3">
    <source>
        <dbReference type="ARBA" id="ARBA00023163"/>
    </source>
</evidence>
<keyword evidence="2" id="KW-0238">DNA-binding</keyword>
<reference evidence="5 6" key="1">
    <citation type="submission" date="2021-08" db="EMBL/GenBank/DDBJ databases">
        <title>Culture and genomic analysis of Symbiopectobacterium purcellii sp. nov. gen. nov., isolated from the leafhopper Empoasca decipiens.</title>
        <authorList>
            <person name="Nadal-Jimenez P."/>
            <person name="Siozios S."/>
            <person name="Halliday N."/>
            <person name="Camara M."/>
            <person name="Hurst G.D.D."/>
        </authorList>
    </citation>
    <scope>NUCLEOTIDE SEQUENCE [LARGE SCALE GENOMIC DNA]</scope>
    <source>
        <strain evidence="5 6">SyEd1</strain>
    </source>
</reference>
<dbReference type="CDD" id="cd07377">
    <property type="entry name" value="WHTH_GntR"/>
    <property type="match status" value="1"/>
</dbReference>
<keyword evidence="1" id="KW-0805">Transcription regulation</keyword>
<dbReference type="Pfam" id="PF07702">
    <property type="entry name" value="UTRA"/>
    <property type="match status" value="1"/>
</dbReference>
<evidence type="ECO:0000259" key="4">
    <source>
        <dbReference type="PROSITE" id="PS50949"/>
    </source>
</evidence>
<organism evidence="5 6">
    <name type="scientific">Symbiopectobacterium purcellii</name>
    <dbReference type="NCBI Taxonomy" id="2871826"/>
    <lineage>
        <taxon>Bacteria</taxon>
        <taxon>Pseudomonadati</taxon>
        <taxon>Pseudomonadota</taxon>
        <taxon>Gammaproteobacteria</taxon>
        <taxon>Enterobacterales</taxon>
        <taxon>Enterobacteriaceae</taxon>
    </lineage>
</organism>
<name>A0ABX9APK1_9ENTR</name>
<accession>A0ABX9APK1</accession>
<gene>
    <name evidence="5" type="ORF">K6K13_06930</name>
</gene>
<evidence type="ECO:0000313" key="5">
    <source>
        <dbReference type="EMBL" id="QZN97102.1"/>
    </source>
</evidence>
<dbReference type="PROSITE" id="PS50949">
    <property type="entry name" value="HTH_GNTR"/>
    <property type="match status" value="1"/>
</dbReference>
<dbReference type="PANTHER" id="PTHR44846:SF17">
    <property type="entry name" value="GNTR-FAMILY TRANSCRIPTIONAL REGULATOR"/>
    <property type="match status" value="1"/>
</dbReference>
<dbReference type="Gene3D" id="1.10.10.10">
    <property type="entry name" value="Winged helix-like DNA-binding domain superfamily/Winged helix DNA-binding domain"/>
    <property type="match status" value="1"/>
</dbReference>
<dbReference type="InterPro" id="IPR050679">
    <property type="entry name" value="Bact_HTH_transcr_reg"/>
</dbReference>
<dbReference type="SUPFAM" id="SSF64288">
    <property type="entry name" value="Chorismate lyase-like"/>
    <property type="match status" value="1"/>
</dbReference>
<dbReference type="EMBL" id="CP081864">
    <property type="protein sequence ID" value="QZN97102.1"/>
    <property type="molecule type" value="Genomic_DNA"/>
</dbReference>
<evidence type="ECO:0000256" key="1">
    <source>
        <dbReference type="ARBA" id="ARBA00023015"/>
    </source>
</evidence>
<sequence length="243" mass="27225">MKESLYRRIARELAQQILSGQYPVGSLLPTEMALCEHYQVSRHTMREALRDLTEQGLITRRKGAGTQVTDKAQHKGLNHPLACLEDLFFLAKNNPRVVKRIDEVVADYDLAQTIGCEPGSRWLHVASIREDSENKDAPICWTDSYASATFTKVRQLVRSDPFALISDLIETHYGIQSEEVRQTISAVTVSAKIAKVLSVEPGSPALKIVRRYQDRDGNTFETTISVHPADRYACSIVLTRAKG</sequence>
<keyword evidence="6" id="KW-1185">Reference proteome</keyword>
<keyword evidence="3" id="KW-0804">Transcription</keyword>
<evidence type="ECO:0000313" key="6">
    <source>
        <dbReference type="Proteomes" id="UP000825886"/>
    </source>
</evidence>
<dbReference type="Gene3D" id="3.40.1410.10">
    <property type="entry name" value="Chorismate lyase-like"/>
    <property type="match status" value="1"/>
</dbReference>
<dbReference type="InterPro" id="IPR028978">
    <property type="entry name" value="Chorismate_lyase_/UTRA_dom_sf"/>
</dbReference>
<dbReference type="PRINTS" id="PR00035">
    <property type="entry name" value="HTHGNTR"/>
</dbReference>
<dbReference type="InterPro" id="IPR000524">
    <property type="entry name" value="Tscrpt_reg_HTH_GntR"/>
</dbReference>
<dbReference type="SUPFAM" id="SSF46785">
    <property type="entry name" value="Winged helix' DNA-binding domain"/>
    <property type="match status" value="1"/>
</dbReference>
<dbReference type="InterPro" id="IPR036390">
    <property type="entry name" value="WH_DNA-bd_sf"/>
</dbReference>
<protein>
    <submittedName>
        <fullName evidence="5">GntR family transcriptional regulator</fullName>
    </submittedName>
</protein>
<dbReference type="RefSeq" id="WP_222160111.1">
    <property type="nucleotide sequence ID" value="NZ_CP081864.1"/>
</dbReference>
<evidence type="ECO:0000256" key="2">
    <source>
        <dbReference type="ARBA" id="ARBA00023125"/>
    </source>
</evidence>
<feature type="domain" description="HTH gntR-type" evidence="4">
    <location>
        <begin position="3"/>
        <end position="71"/>
    </location>
</feature>
<dbReference type="SMART" id="SM00345">
    <property type="entry name" value="HTH_GNTR"/>
    <property type="match status" value="1"/>
</dbReference>
<dbReference type="SMART" id="SM00866">
    <property type="entry name" value="UTRA"/>
    <property type="match status" value="1"/>
</dbReference>
<dbReference type="Pfam" id="PF00392">
    <property type="entry name" value="GntR"/>
    <property type="match status" value="1"/>
</dbReference>
<dbReference type="Proteomes" id="UP000825886">
    <property type="component" value="Chromosome"/>
</dbReference>